<dbReference type="InterPro" id="IPR010989">
    <property type="entry name" value="SNARE"/>
</dbReference>
<organism evidence="6 7">
    <name type="scientific">Blattamonas nauphoetae</name>
    <dbReference type="NCBI Taxonomy" id="2049346"/>
    <lineage>
        <taxon>Eukaryota</taxon>
        <taxon>Metamonada</taxon>
        <taxon>Preaxostyla</taxon>
        <taxon>Oxymonadida</taxon>
        <taxon>Blattamonas</taxon>
    </lineage>
</organism>
<evidence type="ECO:0000259" key="5">
    <source>
        <dbReference type="PROSITE" id="PS50192"/>
    </source>
</evidence>
<dbReference type="SUPFAM" id="SSF58038">
    <property type="entry name" value="SNARE fusion complex"/>
    <property type="match status" value="1"/>
</dbReference>
<evidence type="ECO:0000256" key="3">
    <source>
        <dbReference type="ARBA" id="ARBA00023034"/>
    </source>
</evidence>
<protein>
    <recommendedName>
        <fullName evidence="5">t-SNARE coiled-coil homology domain-containing protein</fullName>
    </recommendedName>
</protein>
<sequence>MNTDPYPLIRSAYKQSALKIEEQFRHFQDLLKLGTADEISSLCQALKNEIANIRGDLVLVEESLDQAGNSFQLFSVSAEELAERKADLVETKARMETINSVVTGKQVEAVIVQKQKDHLLRNERRIHETGTNDSDHLGTNHFAADEMEYQMAELAQHDERLDHLHAGMTQLKEIGVVMSESLDESTREIDALSDEVEQNKSKLGVLNKTIDKLKKMKRLASHPARNVPTDNFHKPSLCHSPLRPCHFPCTPEPSAAC</sequence>
<evidence type="ECO:0000313" key="7">
    <source>
        <dbReference type="Proteomes" id="UP001281761"/>
    </source>
</evidence>
<dbReference type="InterPro" id="IPR015260">
    <property type="entry name" value="Syntaxin-6/10/61_N"/>
</dbReference>
<keyword evidence="2" id="KW-0813">Transport</keyword>
<comment type="subcellular location">
    <subcellularLocation>
        <location evidence="1">Golgi apparatus membrane</location>
        <topology evidence="1">Single-pass type IV membrane protein</topology>
    </subcellularLocation>
</comment>
<evidence type="ECO:0000313" key="6">
    <source>
        <dbReference type="EMBL" id="KAK2941774.1"/>
    </source>
</evidence>
<dbReference type="InterPro" id="IPR000727">
    <property type="entry name" value="T_SNARE_dom"/>
</dbReference>
<keyword evidence="2" id="KW-0653">Protein transport</keyword>
<reference evidence="6 7" key="1">
    <citation type="journal article" date="2022" name="bioRxiv">
        <title>Genomics of Preaxostyla Flagellates Illuminates Evolutionary Transitions and the Path Towards Mitochondrial Loss.</title>
        <authorList>
            <person name="Novak L.V.F."/>
            <person name="Treitli S.C."/>
            <person name="Pyrih J."/>
            <person name="Halakuc P."/>
            <person name="Pipaliya S.V."/>
            <person name="Vacek V."/>
            <person name="Brzon O."/>
            <person name="Soukal P."/>
            <person name="Eme L."/>
            <person name="Dacks J.B."/>
            <person name="Karnkowska A."/>
            <person name="Elias M."/>
            <person name="Hampl V."/>
        </authorList>
    </citation>
    <scope>NUCLEOTIDE SEQUENCE [LARGE SCALE GENOMIC DNA]</scope>
    <source>
        <strain evidence="6">NAU3</strain>
        <tissue evidence="6">Gut</tissue>
    </source>
</reference>
<comment type="caution">
    <text evidence="6">The sequence shown here is derived from an EMBL/GenBank/DDBJ whole genome shotgun (WGS) entry which is preliminary data.</text>
</comment>
<feature type="domain" description="T-SNARE coiled-coil homology" evidence="5">
    <location>
        <begin position="151"/>
        <end position="213"/>
    </location>
</feature>
<gene>
    <name evidence="6" type="ORF">BLNAU_23322</name>
</gene>
<dbReference type="Proteomes" id="UP001281761">
    <property type="component" value="Unassembled WGS sequence"/>
</dbReference>
<evidence type="ECO:0000256" key="1">
    <source>
        <dbReference type="ARBA" id="ARBA00004409"/>
    </source>
</evidence>
<evidence type="ECO:0000256" key="2">
    <source>
        <dbReference type="ARBA" id="ARBA00022927"/>
    </source>
</evidence>
<dbReference type="PROSITE" id="PS50192">
    <property type="entry name" value="T_SNARE"/>
    <property type="match status" value="1"/>
</dbReference>
<dbReference type="Gene3D" id="1.20.58.90">
    <property type="match status" value="1"/>
</dbReference>
<dbReference type="SUPFAM" id="SSF47661">
    <property type="entry name" value="t-snare proteins"/>
    <property type="match status" value="1"/>
</dbReference>
<name>A0ABQ9WQL8_9EUKA</name>
<dbReference type="CDD" id="cd15841">
    <property type="entry name" value="SNARE_Qc"/>
    <property type="match status" value="1"/>
</dbReference>
<keyword evidence="4" id="KW-0175">Coiled coil</keyword>
<accession>A0ABQ9WQL8</accession>
<evidence type="ECO:0000256" key="4">
    <source>
        <dbReference type="SAM" id="Coils"/>
    </source>
</evidence>
<proteinExistence type="predicted"/>
<keyword evidence="3" id="KW-0333">Golgi apparatus</keyword>
<feature type="coiled-coil region" evidence="4">
    <location>
        <begin position="43"/>
        <end position="98"/>
    </location>
</feature>
<dbReference type="EMBL" id="JARBJD010000467">
    <property type="protein sequence ID" value="KAK2941774.1"/>
    <property type="molecule type" value="Genomic_DNA"/>
</dbReference>
<dbReference type="Pfam" id="PF09177">
    <property type="entry name" value="STX6_10_61_N"/>
    <property type="match status" value="1"/>
</dbReference>
<dbReference type="Gene3D" id="1.20.5.110">
    <property type="match status" value="1"/>
</dbReference>
<keyword evidence="7" id="KW-1185">Reference proteome</keyword>